<dbReference type="PANTHER" id="PTHR18640">
    <property type="entry name" value="SOLUTE CARRIER FAMILY 10 MEMBER 7"/>
    <property type="match status" value="1"/>
</dbReference>
<feature type="transmembrane region" description="Helical" evidence="1">
    <location>
        <begin position="96"/>
        <end position="119"/>
    </location>
</feature>
<dbReference type="Pfam" id="PF13593">
    <property type="entry name" value="SBF_like"/>
    <property type="match status" value="1"/>
</dbReference>
<feature type="transmembrane region" description="Helical" evidence="1">
    <location>
        <begin position="308"/>
        <end position="333"/>
    </location>
</feature>
<evidence type="ECO:0000313" key="2">
    <source>
        <dbReference type="EMBL" id="GGH85067.1"/>
    </source>
</evidence>
<dbReference type="Gene3D" id="1.20.1530.20">
    <property type="match status" value="1"/>
</dbReference>
<dbReference type="Proteomes" id="UP000637774">
    <property type="component" value="Unassembled WGS sequence"/>
</dbReference>
<keyword evidence="1" id="KW-1133">Transmembrane helix</keyword>
<accession>A0ABQ2A6U6</accession>
<gene>
    <name evidence="2" type="ORF">GCM10011495_18440</name>
</gene>
<dbReference type="PIRSF" id="PIRSF026166">
    <property type="entry name" value="UCP026166"/>
    <property type="match status" value="1"/>
</dbReference>
<feature type="transmembrane region" description="Helical" evidence="1">
    <location>
        <begin position="193"/>
        <end position="212"/>
    </location>
</feature>
<sequence>MLFTAPLAPALAYANLMTQPAPNRFAALLSRAGLDWFLLALIGVVVLAYFQPGLGSKASPVPWKTIATIGVALVFFFYGLKLSFAKLRAGMRNWRLHTLVQLATFGLFPALALLAHPFFGAEGGETLWQSIFFLCALPSTVSTSVVMVSIAGGNLPAAIFNASISSLLGIIITPLLTSLVLHTSAGGGQLWGLAVQLLWQVVLPVGAGILLNSRFNAFAERHKAGLRIFDQVTILLIVFTAFCDSFADGIFTSYRPADIFKLGVGMVALYLLVFGIIWGLSRALRFPRADQIVAVFCGSKKSLVHGSVMASLLFPASAATGLILLPLMLYHALQIVLASSMAQYFGRQAVAEPVIATA</sequence>
<dbReference type="InterPro" id="IPR038770">
    <property type="entry name" value="Na+/solute_symporter_sf"/>
</dbReference>
<feature type="transmembrane region" description="Helical" evidence="1">
    <location>
        <begin position="33"/>
        <end position="51"/>
    </location>
</feature>
<name>A0ABQ2A6U6_9BACT</name>
<keyword evidence="3" id="KW-1185">Reference proteome</keyword>
<proteinExistence type="predicted"/>
<keyword evidence="1" id="KW-0472">Membrane</keyword>
<protein>
    <submittedName>
        <fullName evidence="2">Transporter</fullName>
    </submittedName>
</protein>
<feature type="transmembrane region" description="Helical" evidence="1">
    <location>
        <begin position="224"/>
        <end position="247"/>
    </location>
</feature>
<comment type="caution">
    <text evidence="2">The sequence shown here is derived from an EMBL/GenBank/DDBJ whole genome shotgun (WGS) entry which is preliminary data.</text>
</comment>
<feature type="transmembrane region" description="Helical" evidence="1">
    <location>
        <begin position="63"/>
        <end position="84"/>
    </location>
</feature>
<feature type="transmembrane region" description="Helical" evidence="1">
    <location>
        <begin position="259"/>
        <end position="280"/>
    </location>
</feature>
<dbReference type="PANTHER" id="PTHR18640:SF5">
    <property type="entry name" value="SODIUM_BILE ACID COTRANSPORTER 7"/>
    <property type="match status" value="1"/>
</dbReference>
<dbReference type="EMBL" id="BMGY01000014">
    <property type="protein sequence ID" value="GGH85067.1"/>
    <property type="molecule type" value="Genomic_DNA"/>
</dbReference>
<reference evidence="3" key="1">
    <citation type="journal article" date="2019" name="Int. J. Syst. Evol. Microbiol.">
        <title>The Global Catalogue of Microorganisms (GCM) 10K type strain sequencing project: providing services to taxonomists for standard genome sequencing and annotation.</title>
        <authorList>
            <consortium name="The Broad Institute Genomics Platform"/>
            <consortium name="The Broad Institute Genome Sequencing Center for Infectious Disease"/>
            <person name="Wu L."/>
            <person name="Ma J."/>
        </authorList>
    </citation>
    <scope>NUCLEOTIDE SEQUENCE [LARGE SCALE GENOMIC DNA]</scope>
    <source>
        <strain evidence="3">CGMCC 1.14966</strain>
    </source>
</reference>
<organism evidence="2 3">
    <name type="scientific">Hymenobacter frigidus</name>
    <dbReference type="NCBI Taxonomy" id="1524095"/>
    <lineage>
        <taxon>Bacteria</taxon>
        <taxon>Pseudomonadati</taxon>
        <taxon>Bacteroidota</taxon>
        <taxon>Cytophagia</taxon>
        <taxon>Cytophagales</taxon>
        <taxon>Hymenobacteraceae</taxon>
        <taxon>Hymenobacter</taxon>
    </lineage>
</organism>
<evidence type="ECO:0000256" key="1">
    <source>
        <dbReference type="SAM" id="Phobius"/>
    </source>
</evidence>
<feature type="transmembrane region" description="Helical" evidence="1">
    <location>
        <begin position="131"/>
        <end position="151"/>
    </location>
</feature>
<evidence type="ECO:0000313" key="3">
    <source>
        <dbReference type="Proteomes" id="UP000637774"/>
    </source>
</evidence>
<dbReference type="InterPro" id="IPR016833">
    <property type="entry name" value="Put_Na-Bile_cotransptr"/>
</dbReference>
<keyword evidence="1" id="KW-0812">Transmembrane</keyword>
<feature type="transmembrane region" description="Helical" evidence="1">
    <location>
        <begin position="158"/>
        <end position="181"/>
    </location>
</feature>